<dbReference type="HOGENOM" id="CLU_076914_0_0_1"/>
<feature type="compositionally biased region" description="Polar residues" evidence="1">
    <location>
        <begin position="17"/>
        <end position="48"/>
    </location>
</feature>
<keyword evidence="4" id="KW-1185">Reference proteome</keyword>
<evidence type="ECO:0000259" key="2">
    <source>
        <dbReference type="Pfam" id="PF09747"/>
    </source>
</evidence>
<organism evidence="3 4">
    <name type="scientific">Exophiala dermatitidis (strain ATCC 34100 / CBS 525.76 / NIH/UT8656)</name>
    <name type="common">Black yeast</name>
    <name type="synonym">Wangiella dermatitidis</name>
    <dbReference type="NCBI Taxonomy" id="858893"/>
    <lineage>
        <taxon>Eukaryota</taxon>
        <taxon>Fungi</taxon>
        <taxon>Dikarya</taxon>
        <taxon>Ascomycota</taxon>
        <taxon>Pezizomycotina</taxon>
        <taxon>Eurotiomycetes</taxon>
        <taxon>Chaetothyriomycetidae</taxon>
        <taxon>Chaetothyriales</taxon>
        <taxon>Herpotrichiellaceae</taxon>
        <taxon>Exophiala</taxon>
    </lineage>
</organism>
<dbReference type="PANTHER" id="PTHR31840:SF1">
    <property type="entry name" value="COILED-COIL DOMAIN-CONTAINING PROTEIN 97"/>
    <property type="match status" value="1"/>
</dbReference>
<dbReference type="OrthoDB" id="333176at2759"/>
<accession>H6C7Z3</accession>
<dbReference type="GeneID" id="20312828"/>
<dbReference type="AlphaFoldDB" id="H6C7Z3"/>
<feature type="compositionally biased region" description="Basic and acidic residues" evidence="1">
    <location>
        <begin position="223"/>
        <end position="234"/>
    </location>
</feature>
<dbReference type="eggNOG" id="ENOG502SFGZ">
    <property type="taxonomic scope" value="Eukaryota"/>
</dbReference>
<proteinExistence type="predicted"/>
<evidence type="ECO:0000313" key="4">
    <source>
        <dbReference type="Proteomes" id="UP000007304"/>
    </source>
</evidence>
<dbReference type="InParanoid" id="H6C7Z3"/>
<dbReference type="PANTHER" id="PTHR31840">
    <property type="entry name" value="COILED-COIL DOMAIN-CONTAINING PROTEIN 97"/>
    <property type="match status" value="1"/>
</dbReference>
<feature type="domain" description="CCD97-like C-terminal" evidence="2">
    <location>
        <begin position="59"/>
        <end position="123"/>
    </location>
</feature>
<dbReference type="InterPro" id="IPR018613">
    <property type="entry name" value="Ccdc97-like"/>
</dbReference>
<feature type="region of interest" description="Disordered" evidence="1">
    <location>
        <begin position="1"/>
        <end position="51"/>
    </location>
</feature>
<dbReference type="VEuPathDB" id="FungiDB:HMPREF1120_08189"/>
<reference evidence="3" key="1">
    <citation type="submission" date="2011-07" db="EMBL/GenBank/DDBJ databases">
        <title>The Genome Sequence of Exophiala (Wangiella) dermatitidis NIH/UT8656.</title>
        <authorList>
            <consortium name="The Broad Institute Genome Sequencing Platform"/>
            <person name="Cuomo C."/>
            <person name="Wang Z."/>
            <person name="Hunicke-Smith S."/>
            <person name="Szanislo P.J."/>
            <person name="Earl A."/>
            <person name="Young S.K."/>
            <person name="Zeng Q."/>
            <person name="Gargeya S."/>
            <person name="Fitzgerald M."/>
            <person name="Haas B."/>
            <person name="Abouelleil A."/>
            <person name="Alvarado L."/>
            <person name="Arachchi H.M."/>
            <person name="Berlin A."/>
            <person name="Brown A."/>
            <person name="Chapman S.B."/>
            <person name="Chen Z."/>
            <person name="Dunbar C."/>
            <person name="Freedman E."/>
            <person name="Gearin G."/>
            <person name="Gellesch M."/>
            <person name="Goldberg J."/>
            <person name="Griggs A."/>
            <person name="Gujja S."/>
            <person name="Heiman D."/>
            <person name="Howarth C."/>
            <person name="Larson L."/>
            <person name="Lui A."/>
            <person name="MacDonald P.J.P."/>
            <person name="Montmayeur A."/>
            <person name="Murphy C."/>
            <person name="Neiman D."/>
            <person name="Pearson M."/>
            <person name="Priest M."/>
            <person name="Roberts A."/>
            <person name="Saif S."/>
            <person name="Shea T."/>
            <person name="Shenoy N."/>
            <person name="Sisk P."/>
            <person name="Stolte C."/>
            <person name="Sykes S."/>
            <person name="Wortman J."/>
            <person name="Nusbaum C."/>
            <person name="Birren B."/>
        </authorList>
    </citation>
    <scope>NUCLEOTIDE SEQUENCE</scope>
    <source>
        <strain evidence="3">NIH/UT8656</strain>
    </source>
</reference>
<dbReference type="RefSeq" id="XP_009160681.1">
    <property type="nucleotide sequence ID" value="XM_009162433.1"/>
</dbReference>
<dbReference type="InterPro" id="IPR040233">
    <property type="entry name" value="CCD97-like_C"/>
</dbReference>
<dbReference type="Proteomes" id="UP000007304">
    <property type="component" value="Unassembled WGS sequence"/>
</dbReference>
<feature type="domain" description="CCD97-like C-terminal" evidence="2">
    <location>
        <begin position="152"/>
        <end position="206"/>
    </location>
</feature>
<feature type="region of interest" description="Disordered" evidence="1">
    <location>
        <begin position="175"/>
        <end position="251"/>
    </location>
</feature>
<sequence>MPLFAEGTGVPLEDMQHNLNGTLNGRSNNSTGQDPTSTNTESTMTPSEGQVPDRIRIKNRRKRYLDLHPEYFGPQLELADPLLYDRLIRRFQSSAEREAEGRQKGFSGVLEADLLRSEAKLDALAHPDPNSMFTYKRGPDGEILAEDSDDVPANKEEGFARWKWEMEARFVRGDDDDFDYSAVDENPEYDDVKTEEREAEERYFDQQEPEFVVETEEEEAEEKESGLGDGDDRQKRRKSHELRGETGIQDF</sequence>
<feature type="compositionally biased region" description="Basic and acidic residues" evidence="1">
    <location>
        <begin position="190"/>
        <end position="205"/>
    </location>
</feature>
<dbReference type="EMBL" id="JH226136">
    <property type="protein sequence ID" value="EHY60220.1"/>
    <property type="molecule type" value="Genomic_DNA"/>
</dbReference>
<dbReference type="Pfam" id="PF09747">
    <property type="entry name" value="CCD97-like_C"/>
    <property type="match status" value="2"/>
</dbReference>
<dbReference type="STRING" id="858893.H6C7Z3"/>
<evidence type="ECO:0000313" key="3">
    <source>
        <dbReference type="EMBL" id="EHY60220.1"/>
    </source>
</evidence>
<gene>
    <name evidence="3" type="ORF">HMPREF1120_08189</name>
</gene>
<name>H6C7Z3_EXODN</name>
<feature type="compositionally biased region" description="Acidic residues" evidence="1">
    <location>
        <begin position="207"/>
        <end position="222"/>
    </location>
</feature>
<evidence type="ECO:0000256" key="1">
    <source>
        <dbReference type="SAM" id="MobiDB-lite"/>
    </source>
</evidence>
<protein>
    <recommendedName>
        <fullName evidence="2">CCD97-like C-terminal domain-containing protein</fullName>
    </recommendedName>
</protein>
<dbReference type="OMA" id="HPEYFSP"/>